<dbReference type="PRINTS" id="PR00161">
    <property type="entry name" value="NIHGNASECYTB"/>
</dbReference>
<feature type="transmembrane region" description="Helical" evidence="12">
    <location>
        <begin position="71"/>
        <end position="89"/>
    </location>
</feature>
<dbReference type="Gene3D" id="1.20.950.20">
    <property type="entry name" value="Transmembrane di-heme cytochromes, Chain C"/>
    <property type="match status" value="1"/>
</dbReference>
<evidence type="ECO:0000256" key="10">
    <source>
        <dbReference type="ARBA" id="ARBA00023004"/>
    </source>
</evidence>
<dbReference type="InterPro" id="IPR000516">
    <property type="entry name" value="Ni-dep_Hydgase_cyt-B"/>
</dbReference>
<comment type="similarity">
    <text evidence="2">Belongs to the HupC/HyaC/HydC family.</text>
</comment>
<name>A0ABX7R5D8_9GAMM</name>
<dbReference type="SUPFAM" id="SSF81342">
    <property type="entry name" value="Transmembrane di-heme cytochromes"/>
    <property type="match status" value="1"/>
</dbReference>
<accession>A0ABX7R5D8</accession>
<evidence type="ECO:0000256" key="9">
    <source>
        <dbReference type="ARBA" id="ARBA00022989"/>
    </source>
</evidence>
<keyword evidence="8" id="KW-0249">Electron transport</keyword>
<organism evidence="14 15">
    <name type="scientific">Shewanella sedimentimangrovi</name>
    <dbReference type="NCBI Taxonomy" id="2814293"/>
    <lineage>
        <taxon>Bacteria</taxon>
        <taxon>Pseudomonadati</taxon>
        <taxon>Pseudomonadota</taxon>
        <taxon>Gammaproteobacteria</taxon>
        <taxon>Alteromonadales</taxon>
        <taxon>Shewanellaceae</taxon>
        <taxon>Shewanella</taxon>
    </lineage>
</organism>
<evidence type="ECO:0000313" key="15">
    <source>
        <dbReference type="Proteomes" id="UP000663207"/>
    </source>
</evidence>
<evidence type="ECO:0000256" key="3">
    <source>
        <dbReference type="ARBA" id="ARBA00022448"/>
    </source>
</evidence>
<keyword evidence="15" id="KW-1185">Reference proteome</keyword>
<dbReference type="InterPro" id="IPR011577">
    <property type="entry name" value="Cyt_b561_bac/Ni-Hgenase"/>
</dbReference>
<feature type="transmembrane region" description="Helical" evidence="12">
    <location>
        <begin position="29"/>
        <end position="50"/>
    </location>
</feature>
<keyword evidence="7" id="KW-0479">Metal-binding</keyword>
<sequence length="263" mass="28872">MDKNTTAPENKPAEFQVHEYRVWPLPVRVFHWLNLLLVLMMTVLGLLMLFRGELGMNGTDARVGLKTAHVLVGYCFVANLVCRLLYGLFAKGYGSLGQLFAGPATMKKLKAYKAALARGESPQYLGHNPKGQFAVGAMVLLMLLIATTGLFRAGTDIYFPPFGSSIQQQLVRDGEDPAAIKPYDNTYVDPVKAEALKPLKSMIGTVHLYGVFCLWLLALLHIAAVIYTDCRRQGGLISAMFSGKKWLRGAPADALNSHSGKQQ</sequence>
<evidence type="ECO:0000313" key="14">
    <source>
        <dbReference type="EMBL" id="QSX39076.1"/>
    </source>
</evidence>
<gene>
    <name evidence="14" type="ORF">JYB85_10710</name>
</gene>
<feature type="transmembrane region" description="Helical" evidence="12">
    <location>
        <begin position="206"/>
        <end position="227"/>
    </location>
</feature>
<dbReference type="InterPro" id="IPR051542">
    <property type="entry name" value="Hydrogenase_cytochrome"/>
</dbReference>
<keyword evidence="5" id="KW-0349">Heme</keyword>
<evidence type="ECO:0000256" key="5">
    <source>
        <dbReference type="ARBA" id="ARBA00022617"/>
    </source>
</evidence>
<evidence type="ECO:0000256" key="4">
    <source>
        <dbReference type="ARBA" id="ARBA00022475"/>
    </source>
</evidence>
<feature type="transmembrane region" description="Helical" evidence="12">
    <location>
        <begin position="133"/>
        <end position="151"/>
    </location>
</feature>
<keyword evidence="3" id="KW-0813">Transport</keyword>
<reference evidence="14 15" key="1">
    <citation type="submission" date="2021-03" db="EMBL/GenBank/DDBJ databases">
        <title>Novel species identification of genus Shewanella.</title>
        <authorList>
            <person name="Liu G."/>
            <person name="Zhang Q."/>
        </authorList>
    </citation>
    <scope>NUCLEOTIDE SEQUENCE [LARGE SCALE GENOMIC DNA]</scope>
    <source>
        <strain evidence="14 15">FJAT-52962</strain>
    </source>
</reference>
<dbReference type="EMBL" id="CP071502">
    <property type="protein sequence ID" value="QSX39076.1"/>
    <property type="molecule type" value="Genomic_DNA"/>
</dbReference>
<keyword evidence="4" id="KW-1003">Cell membrane</keyword>
<feature type="domain" description="Cytochrome b561 bacterial/Ni-hydrogenase" evidence="13">
    <location>
        <begin position="22"/>
        <end position="243"/>
    </location>
</feature>
<comment type="subcellular location">
    <subcellularLocation>
        <location evidence="1">Cell membrane</location>
        <topology evidence="1">Multi-pass membrane protein</topology>
    </subcellularLocation>
</comment>
<evidence type="ECO:0000256" key="12">
    <source>
        <dbReference type="SAM" id="Phobius"/>
    </source>
</evidence>
<evidence type="ECO:0000256" key="1">
    <source>
        <dbReference type="ARBA" id="ARBA00004651"/>
    </source>
</evidence>
<dbReference type="Proteomes" id="UP000663207">
    <property type="component" value="Chromosome"/>
</dbReference>
<keyword evidence="10" id="KW-0408">Iron</keyword>
<keyword evidence="6 12" id="KW-0812">Transmembrane</keyword>
<dbReference type="PANTHER" id="PTHR30485">
    <property type="entry name" value="NI/FE-HYDROGENASE 1 B-TYPE CYTOCHROME SUBUNIT"/>
    <property type="match status" value="1"/>
</dbReference>
<evidence type="ECO:0000256" key="11">
    <source>
        <dbReference type="ARBA" id="ARBA00023136"/>
    </source>
</evidence>
<evidence type="ECO:0000259" key="13">
    <source>
        <dbReference type="Pfam" id="PF01292"/>
    </source>
</evidence>
<dbReference type="InterPro" id="IPR016174">
    <property type="entry name" value="Di-haem_cyt_TM"/>
</dbReference>
<evidence type="ECO:0000256" key="7">
    <source>
        <dbReference type="ARBA" id="ARBA00022723"/>
    </source>
</evidence>
<protein>
    <submittedName>
        <fullName evidence="14">Cytochrome b/b6 domain-containing protein</fullName>
    </submittedName>
</protein>
<proteinExistence type="inferred from homology"/>
<keyword evidence="11 12" id="KW-0472">Membrane</keyword>
<dbReference type="Pfam" id="PF01292">
    <property type="entry name" value="Ni_hydr_CYTB"/>
    <property type="match status" value="1"/>
</dbReference>
<dbReference type="PANTHER" id="PTHR30485:SF2">
    <property type="entry name" value="BLL0597 PROTEIN"/>
    <property type="match status" value="1"/>
</dbReference>
<evidence type="ECO:0000256" key="2">
    <source>
        <dbReference type="ARBA" id="ARBA00008622"/>
    </source>
</evidence>
<evidence type="ECO:0000256" key="8">
    <source>
        <dbReference type="ARBA" id="ARBA00022982"/>
    </source>
</evidence>
<keyword evidence="9 12" id="KW-1133">Transmembrane helix</keyword>
<evidence type="ECO:0000256" key="6">
    <source>
        <dbReference type="ARBA" id="ARBA00022692"/>
    </source>
</evidence>